<sequence>MLLLSLLMLTPTVLANNTNLANQVEALWQVKNYQAAQALLADKVNKKSKDSQLLALWGETEAKLNNIDLAEEILKKAIQLDGSNADYQHWYATASCNKAASVSMFSALGYAKRCKKAYEAALALAPEHPRSYIALGSYLAQAPSIAGGDKKAALELVNQLKKIDELQGLLLELKMTDFKDEAMFEQFLADKEILTQRPEAYFYRGQQLSSSEDYSGAIGYFQLALQQAAVDDDAVTILAETRYQLARNAVLGQTAATEGIVVLTQYLTESTDAKRNEWAKYRLAQLHLLNDDKGSAQLIVDELLATTQDEKLKHALSDL</sequence>
<evidence type="ECO:0000313" key="2">
    <source>
        <dbReference type="EMBL" id="OEY71088.1"/>
    </source>
</evidence>
<comment type="caution">
    <text evidence="2">The sequence shown here is derived from an EMBL/GenBank/DDBJ whole genome shotgun (WGS) entry which is preliminary data.</text>
</comment>
<dbReference type="SUPFAM" id="SSF48452">
    <property type="entry name" value="TPR-like"/>
    <property type="match status" value="2"/>
</dbReference>
<protein>
    <recommendedName>
        <fullName evidence="4">Tetratricopeptide repeat protein</fullName>
    </recommendedName>
</protein>
<dbReference type="InterPro" id="IPR019734">
    <property type="entry name" value="TPR_rpt"/>
</dbReference>
<dbReference type="Gene3D" id="1.25.40.10">
    <property type="entry name" value="Tetratricopeptide repeat domain"/>
    <property type="match status" value="2"/>
</dbReference>
<feature type="chain" id="PRO_5012791596" description="Tetratricopeptide repeat protein" evidence="1">
    <location>
        <begin position="16"/>
        <end position="319"/>
    </location>
</feature>
<reference evidence="3" key="1">
    <citation type="submission" date="2016-09" db="EMBL/GenBank/DDBJ databases">
        <authorList>
            <person name="Wan X."/>
            <person name="Hou S."/>
        </authorList>
    </citation>
    <scope>NUCLEOTIDE SEQUENCE [LARGE SCALE GENOMIC DNA]</scope>
    <source>
        <strain evidence="3">KH87</strain>
    </source>
</reference>
<dbReference type="AlphaFoldDB" id="A0A1E7QAP5"/>
<evidence type="ECO:0000256" key="1">
    <source>
        <dbReference type="SAM" id="SignalP"/>
    </source>
</evidence>
<dbReference type="EMBL" id="MKEK01000001">
    <property type="protein sequence ID" value="OEY71088.1"/>
    <property type="molecule type" value="Genomic_DNA"/>
</dbReference>
<accession>A0A1E7QAP5</accession>
<feature type="signal peptide" evidence="1">
    <location>
        <begin position="1"/>
        <end position="15"/>
    </location>
</feature>
<dbReference type="InterPro" id="IPR011990">
    <property type="entry name" value="TPR-like_helical_dom_sf"/>
</dbReference>
<keyword evidence="1" id="KW-0732">Signal</keyword>
<evidence type="ECO:0008006" key="4">
    <source>
        <dbReference type="Google" id="ProtNLM"/>
    </source>
</evidence>
<dbReference type="Proteomes" id="UP000242258">
    <property type="component" value="Unassembled WGS sequence"/>
</dbReference>
<dbReference type="STRING" id="1628148.BI198_13000"/>
<gene>
    <name evidence="2" type="ORF">BI198_13000</name>
</gene>
<organism evidence="2 3">
    <name type="scientific">Rheinheimera salexigens</name>
    <dbReference type="NCBI Taxonomy" id="1628148"/>
    <lineage>
        <taxon>Bacteria</taxon>
        <taxon>Pseudomonadati</taxon>
        <taxon>Pseudomonadota</taxon>
        <taxon>Gammaproteobacteria</taxon>
        <taxon>Chromatiales</taxon>
        <taxon>Chromatiaceae</taxon>
        <taxon>Rheinheimera</taxon>
    </lineage>
</organism>
<name>A0A1E7QAP5_9GAMM</name>
<dbReference type="SMART" id="SM00028">
    <property type="entry name" value="TPR"/>
    <property type="match status" value="2"/>
</dbReference>
<proteinExistence type="predicted"/>
<keyword evidence="3" id="KW-1185">Reference proteome</keyword>
<evidence type="ECO:0000313" key="3">
    <source>
        <dbReference type="Proteomes" id="UP000242258"/>
    </source>
</evidence>